<protein>
    <recommendedName>
        <fullName evidence="1">SKP1 component dimerisation domain-containing protein</fullName>
    </recommendedName>
</protein>
<dbReference type="SUPFAM" id="SSF81382">
    <property type="entry name" value="Skp1 dimerisation domain-like"/>
    <property type="match status" value="2"/>
</dbReference>
<dbReference type="InterPro" id="IPR016897">
    <property type="entry name" value="SKP1"/>
</dbReference>
<accession>A0A3P7IFR0</accession>
<dbReference type="InterPro" id="IPR011333">
    <property type="entry name" value="SKP1/BTB/POZ_sf"/>
</dbReference>
<dbReference type="Proteomes" id="UP000270094">
    <property type="component" value="Unassembled WGS sequence"/>
</dbReference>
<dbReference type="InterPro" id="IPR036296">
    <property type="entry name" value="SKP1-like_dim_sf"/>
</dbReference>
<dbReference type="InterPro" id="IPR016072">
    <property type="entry name" value="Skp1_comp_dimer"/>
</dbReference>
<dbReference type="OrthoDB" id="5786873at2759"/>
<organism evidence="2 3">
    <name type="scientific">Strongylus vulgaris</name>
    <name type="common">Blood worm</name>
    <dbReference type="NCBI Taxonomy" id="40348"/>
    <lineage>
        <taxon>Eukaryota</taxon>
        <taxon>Metazoa</taxon>
        <taxon>Ecdysozoa</taxon>
        <taxon>Nematoda</taxon>
        <taxon>Chromadorea</taxon>
        <taxon>Rhabditida</taxon>
        <taxon>Rhabditina</taxon>
        <taxon>Rhabditomorpha</taxon>
        <taxon>Strongyloidea</taxon>
        <taxon>Strongylidae</taxon>
        <taxon>Strongylus</taxon>
    </lineage>
</organism>
<name>A0A3P7IFR0_STRVU</name>
<dbReference type="AlphaFoldDB" id="A0A3P7IFR0"/>
<evidence type="ECO:0000313" key="2">
    <source>
        <dbReference type="EMBL" id="VDM72031.1"/>
    </source>
</evidence>
<dbReference type="Gene3D" id="3.30.710.10">
    <property type="entry name" value="Potassium Channel Kv1.1, Chain A"/>
    <property type="match status" value="1"/>
</dbReference>
<dbReference type="GO" id="GO:0006511">
    <property type="term" value="P:ubiquitin-dependent protein catabolic process"/>
    <property type="evidence" value="ECO:0007669"/>
    <property type="project" value="InterPro"/>
</dbReference>
<evidence type="ECO:0000313" key="3">
    <source>
        <dbReference type="Proteomes" id="UP000270094"/>
    </source>
</evidence>
<dbReference type="Pfam" id="PF01466">
    <property type="entry name" value="Skp1"/>
    <property type="match status" value="1"/>
</dbReference>
<keyword evidence="3" id="KW-1185">Reference proteome</keyword>
<reference evidence="2 3" key="1">
    <citation type="submission" date="2018-11" db="EMBL/GenBank/DDBJ databases">
        <authorList>
            <consortium name="Pathogen Informatics"/>
        </authorList>
    </citation>
    <scope>NUCLEOTIDE SEQUENCE [LARGE SCALE GENOMIC DNA]</scope>
</reference>
<gene>
    <name evidence="2" type="ORF">SVUK_LOCUS7029</name>
</gene>
<evidence type="ECO:0000259" key="1">
    <source>
        <dbReference type="Pfam" id="PF01466"/>
    </source>
</evidence>
<proteinExistence type="predicted"/>
<dbReference type="PANTHER" id="PTHR11165">
    <property type="entry name" value="SKP1"/>
    <property type="match status" value="1"/>
</dbReference>
<dbReference type="EMBL" id="UYYB01023327">
    <property type="protein sequence ID" value="VDM72031.1"/>
    <property type="molecule type" value="Genomic_DNA"/>
</dbReference>
<feature type="domain" description="SKP1 component dimerisation" evidence="1">
    <location>
        <begin position="66"/>
        <end position="98"/>
    </location>
</feature>
<sequence length="100" mass="11850">MEQWEKEFFKVDLGLLFEIIMAANYLDIAGLLDSACKLVARMMRVCERNLLLVESTWAYLQLHCVQGKTPEEIRVLFNITNDFTREEEEQIWKESAWCED</sequence>